<evidence type="ECO:0000313" key="9">
    <source>
        <dbReference type="Proteomes" id="UP000245609"/>
    </source>
</evidence>
<comment type="pathway">
    <text evidence="7">Cofactor biosynthesis; ubiquinone biosynthesis.</text>
</comment>
<feature type="binding site" evidence="7">
    <location>
        <position position="185"/>
    </location>
    <ligand>
        <name>Zn(2+)</name>
        <dbReference type="ChEBI" id="CHEBI:29105"/>
    </ligand>
</feature>
<keyword evidence="4 7" id="KW-0472">Membrane</keyword>
<keyword evidence="2 7" id="KW-0999">Mitochondrion inner membrane</keyword>
<dbReference type="EMBL" id="MBFS01003444">
    <property type="protein sequence ID" value="PVU86631.1"/>
    <property type="molecule type" value="Genomic_DNA"/>
</dbReference>
<comment type="subunit">
    <text evidence="7">Component of a multi-subunit COQ enzyme complex, composed of at least COQ3, COQ4, COQ5, COQ6, COQ7 and COQ9.</text>
</comment>
<gene>
    <name evidence="7" type="primary">COQ4</name>
    <name evidence="8" type="ORF">BB560_006633</name>
</gene>
<evidence type="ECO:0000256" key="3">
    <source>
        <dbReference type="ARBA" id="ARBA00023128"/>
    </source>
</evidence>
<reference evidence="8 9" key="1">
    <citation type="journal article" date="2018" name="MBio">
        <title>Comparative Genomics Reveals the Core Gene Toolbox for the Fungus-Insect Symbiosis.</title>
        <authorList>
            <person name="Wang Y."/>
            <person name="Stata M."/>
            <person name="Wang W."/>
            <person name="Stajich J.E."/>
            <person name="White M.M."/>
            <person name="Moncalvo J.M."/>
        </authorList>
    </citation>
    <scope>NUCLEOTIDE SEQUENCE [LARGE SCALE GENOMIC DNA]</scope>
    <source>
        <strain evidence="8 9">SC-DP-2</strain>
    </source>
</reference>
<dbReference type="InterPro" id="IPR027540">
    <property type="entry name" value="Coq4_euk"/>
</dbReference>
<comment type="function">
    <text evidence="7">Lyase that catalyzes the C1-decarboxylation of 4-hydroxy-3-methoxy-5-(all-trans-polyprenyl)benzoic acid into 2-methoxy-6-(all-trans-polyprenyl)phenol during ubiquinone biosynthesis.</text>
</comment>
<feature type="binding site" evidence="7">
    <location>
        <position position="189"/>
    </location>
    <ligand>
        <name>Zn(2+)</name>
        <dbReference type="ChEBI" id="CHEBI:29105"/>
    </ligand>
</feature>
<dbReference type="PANTHER" id="PTHR12922:SF7">
    <property type="entry name" value="UBIQUINONE BIOSYNTHESIS PROTEIN COQ4 HOMOLOG, MITOCHONDRIAL"/>
    <property type="match status" value="1"/>
</dbReference>
<evidence type="ECO:0000256" key="1">
    <source>
        <dbReference type="ARBA" id="ARBA00022688"/>
    </source>
</evidence>
<dbReference type="PANTHER" id="PTHR12922">
    <property type="entry name" value="UBIQUINONE BIOSYNTHESIS PROTEIN"/>
    <property type="match status" value="1"/>
</dbReference>
<feature type="binding site" evidence="7">
    <location>
        <position position="186"/>
    </location>
    <ligand>
        <name>Zn(2+)</name>
        <dbReference type="ChEBI" id="CHEBI:29105"/>
    </ligand>
</feature>
<dbReference type="HAMAP" id="MF_03111">
    <property type="entry name" value="Coq4"/>
    <property type="match status" value="1"/>
</dbReference>
<keyword evidence="7" id="KW-0479">Metal-binding</keyword>
<name>A0A2T9Y2R6_9FUNG</name>
<evidence type="ECO:0000256" key="4">
    <source>
        <dbReference type="ARBA" id="ARBA00023136"/>
    </source>
</evidence>
<evidence type="ECO:0000256" key="2">
    <source>
        <dbReference type="ARBA" id="ARBA00022792"/>
    </source>
</evidence>
<dbReference type="GO" id="GO:0031314">
    <property type="term" value="C:extrinsic component of mitochondrial inner membrane"/>
    <property type="evidence" value="ECO:0007669"/>
    <property type="project" value="UniProtKB-UniRule"/>
</dbReference>
<comment type="catalytic activity">
    <reaction evidence="7">
        <text>a 4-hydroxy-3-methoxy-5-(all-trans-polyprenyl)benzoate + H(+) = a 2-methoxy-6-(all-trans-polyprenyl)phenol + CO2</text>
        <dbReference type="Rhea" id="RHEA:81179"/>
        <dbReference type="Rhea" id="RHEA-COMP:9551"/>
        <dbReference type="Rhea" id="RHEA-COMP:10931"/>
        <dbReference type="ChEBI" id="CHEBI:15378"/>
        <dbReference type="ChEBI" id="CHEBI:16526"/>
        <dbReference type="ChEBI" id="CHEBI:62731"/>
        <dbReference type="ChEBI" id="CHEBI:84443"/>
        <dbReference type="EC" id="4.1.1.130"/>
    </reaction>
</comment>
<dbReference type="GO" id="GO:0120539">
    <property type="term" value="F:4-hydroxy-3-methoxy-5-polyprenylbenzoate decarboxylase activity"/>
    <property type="evidence" value="ECO:0007669"/>
    <property type="project" value="UniProtKB-EC"/>
</dbReference>
<dbReference type="Pfam" id="PF05019">
    <property type="entry name" value="Coq4"/>
    <property type="match status" value="1"/>
</dbReference>
<comment type="similarity">
    <text evidence="7">Belongs to the COQ4 family.</text>
</comment>
<protein>
    <recommendedName>
        <fullName evidence="6">4-hydroxy-3-methoxy-5-polyprenylbenzoate decarboxylase</fullName>
    </recommendedName>
</protein>
<evidence type="ECO:0000256" key="6">
    <source>
        <dbReference type="ARBA" id="ARBA00081568"/>
    </source>
</evidence>
<keyword evidence="1 7" id="KW-0831">Ubiquinone biosynthesis</keyword>
<comment type="cofactor">
    <cofactor evidence="7">
        <name>Zn(2+)</name>
        <dbReference type="ChEBI" id="CHEBI:29105"/>
    </cofactor>
</comment>
<proteinExistence type="inferred from homology"/>
<dbReference type="Proteomes" id="UP000245609">
    <property type="component" value="Unassembled WGS sequence"/>
</dbReference>
<feature type="binding site" evidence="7">
    <location>
        <position position="201"/>
    </location>
    <ligand>
        <name>Zn(2+)</name>
        <dbReference type="ChEBI" id="CHEBI:29105"/>
    </ligand>
</feature>
<comment type="caution">
    <text evidence="8">The sequence shown here is derived from an EMBL/GenBank/DDBJ whole genome shotgun (WGS) entry which is preliminary data.</text>
</comment>
<keyword evidence="7" id="KW-0862">Zinc</keyword>
<evidence type="ECO:0000256" key="7">
    <source>
        <dbReference type="HAMAP-Rule" id="MF_03111"/>
    </source>
</evidence>
<accession>A0A2T9Y2R6</accession>
<dbReference type="AlphaFoldDB" id="A0A2T9Y2R6"/>
<sequence length="280" mass="31808">MNVVKKAVVGVSKNVILPIAAASVAGGVLRAIGNFKRPDKGYGSVETPLKKYESHVPTTFVQKIAILTGSAILAISEPTNGDYLAAVGDITSIPFLGRLRERMLSDEQGRMILKERPIVTFKTDEDFEKLGELPENSFGYHYYKYMTSQNITYKSRTPVKYVDGSDENEDYEELQYVLLRHRQIHDFYHTLLNKTISLVDEMTVKHFEFIQTGLPVGLLSTVSFIPLRLPADETKELLFKQLPYAHDVAKKAKLLMNIPFEKNFEKPIDEFRKELGIYLI</sequence>
<dbReference type="InterPro" id="IPR007715">
    <property type="entry name" value="Coq4"/>
</dbReference>
<dbReference type="STRING" id="133381.A0A2T9Y2R6"/>
<dbReference type="GO" id="GO:0008270">
    <property type="term" value="F:zinc ion binding"/>
    <property type="evidence" value="ECO:0007669"/>
    <property type="project" value="UniProtKB-UniRule"/>
</dbReference>
<evidence type="ECO:0000313" key="8">
    <source>
        <dbReference type="EMBL" id="PVU86631.1"/>
    </source>
</evidence>
<keyword evidence="5 7" id="KW-0456">Lyase</keyword>
<dbReference type="UniPathway" id="UPA00232"/>
<organism evidence="8 9">
    <name type="scientific">Smittium megazygosporum</name>
    <dbReference type="NCBI Taxonomy" id="133381"/>
    <lineage>
        <taxon>Eukaryota</taxon>
        <taxon>Fungi</taxon>
        <taxon>Fungi incertae sedis</taxon>
        <taxon>Zoopagomycota</taxon>
        <taxon>Kickxellomycotina</taxon>
        <taxon>Harpellomycetes</taxon>
        <taxon>Harpellales</taxon>
        <taxon>Legeriomycetaceae</taxon>
        <taxon>Smittium</taxon>
    </lineage>
</organism>
<comment type="subcellular location">
    <subcellularLocation>
        <location evidence="7">Mitochondrion inner membrane</location>
        <topology evidence="7">Peripheral membrane protein</topology>
        <orientation evidence="7">Matrix side</orientation>
    </subcellularLocation>
</comment>
<evidence type="ECO:0000256" key="5">
    <source>
        <dbReference type="ARBA" id="ARBA00023239"/>
    </source>
</evidence>
<keyword evidence="3 7" id="KW-0496">Mitochondrion</keyword>
<dbReference type="OrthoDB" id="4249at2759"/>
<keyword evidence="9" id="KW-1185">Reference proteome</keyword>